<evidence type="ECO:0000313" key="1">
    <source>
        <dbReference type="EMBL" id="MBW81054.1"/>
    </source>
</evidence>
<accession>A0A2P2IIK6</accession>
<reference evidence="1" key="1">
    <citation type="submission" date="2018-02" db="EMBL/GenBank/DDBJ databases">
        <title>Rhizophora mucronata_Transcriptome.</title>
        <authorList>
            <person name="Meera S.P."/>
            <person name="Sreeshan A."/>
            <person name="Augustine A."/>
        </authorList>
    </citation>
    <scope>NUCLEOTIDE SEQUENCE</scope>
    <source>
        <tissue evidence="1">Leaf</tissue>
    </source>
</reference>
<protein>
    <submittedName>
        <fullName evidence="1">Uncharacterized protein</fullName>
    </submittedName>
</protein>
<proteinExistence type="predicted"/>
<sequence>MESNIVAGLNLSGKPLGVWSTATGFPLAKFKTNDIYLRLNFIFSFLTNIM</sequence>
<organism evidence="1">
    <name type="scientific">Rhizophora mucronata</name>
    <name type="common">Asiatic mangrove</name>
    <dbReference type="NCBI Taxonomy" id="61149"/>
    <lineage>
        <taxon>Eukaryota</taxon>
        <taxon>Viridiplantae</taxon>
        <taxon>Streptophyta</taxon>
        <taxon>Embryophyta</taxon>
        <taxon>Tracheophyta</taxon>
        <taxon>Spermatophyta</taxon>
        <taxon>Magnoliopsida</taxon>
        <taxon>eudicotyledons</taxon>
        <taxon>Gunneridae</taxon>
        <taxon>Pentapetalae</taxon>
        <taxon>rosids</taxon>
        <taxon>fabids</taxon>
        <taxon>Malpighiales</taxon>
        <taxon>Rhizophoraceae</taxon>
        <taxon>Rhizophora</taxon>
    </lineage>
</organism>
<dbReference type="AlphaFoldDB" id="A0A2P2IIK6"/>
<name>A0A2P2IIK6_RHIMU</name>
<dbReference type="EMBL" id="GGEC01000571">
    <property type="protein sequence ID" value="MBW81054.1"/>
    <property type="molecule type" value="Transcribed_RNA"/>
</dbReference>